<organism evidence="2 3">
    <name type="scientific">Gloeophyllum trabeum (strain ATCC 11539 / FP-39264 / Madison 617)</name>
    <name type="common">Brown rot fungus</name>
    <dbReference type="NCBI Taxonomy" id="670483"/>
    <lineage>
        <taxon>Eukaryota</taxon>
        <taxon>Fungi</taxon>
        <taxon>Dikarya</taxon>
        <taxon>Basidiomycota</taxon>
        <taxon>Agaricomycotina</taxon>
        <taxon>Agaricomycetes</taxon>
        <taxon>Gloeophyllales</taxon>
        <taxon>Gloeophyllaceae</taxon>
        <taxon>Gloeophyllum</taxon>
    </lineage>
</organism>
<evidence type="ECO:0000256" key="1">
    <source>
        <dbReference type="SAM" id="MobiDB-lite"/>
    </source>
</evidence>
<protein>
    <submittedName>
        <fullName evidence="2">Uncharacterized protein</fullName>
    </submittedName>
</protein>
<feature type="region of interest" description="Disordered" evidence="1">
    <location>
        <begin position="1"/>
        <end position="20"/>
    </location>
</feature>
<accession>S7RGU5</accession>
<dbReference type="HOGENOM" id="CLU_133379_0_0_1"/>
<dbReference type="Proteomes" id="UP000030669">
    <property type="component" value="Unassembled WGS sequence"/>
</dbReference>
<dbReference type="OrthoDB" id="3264031at2759"/>
<gene>
    <name evidence="2" type="ORF">GLOTRDRAFT_130773</name>
</gene>
<feature type="compositionally biased region" description="Basic and acidic residues" evidence="1">
    <location>
        <begin position="1"/>
        <end position="11"/>
    </location>
</feature>
<dbReference type="RefSeq" id="XP_007867779.1">
    <property type="nucleotide sequence ID" value="XM_007869588.1"/>
</dbReference>
<dbReference type="KEGG" id="gtr:GLOTRDRAFT_130773"/>
<proteinExistence type="predicted"/>
<dbReference type="AlphaFoldDB" id="S7RGU5"/>
<keyword evidence="3" id="KW-1185">Reference proteome</keyword>
<reference evidence="2 3" key="1">
    <citation type="journal article" date="2012" name="Science">
        <title>The Paleozoic origin of enzymatic lignin decomposition reconstructed from 31 fungal genomes.</title>
        <authorList>
            <person name="Floudas D."/>
            <person name="Binder M."/>
            <person name="Riley R."/>
            <person name="Barry K."/>
            <person name="Blanchette R.A."/>
            <person name="Henrissat B."/>
            <person name="Martinez A.T."/>
            <person name="Otillar R."/>
            <person name="Spatafora J.W."/>
            <person name="Yadav J.S."/>
            <person name="Aerts A."/>
            <person name="Benoit I."/>
            <person name="Boyd A."/>
            <person name="Carlson A."/>
            <person name="Copeland A."/>
            <person name="Coutinho P.M."/>
            <person name="de Vries R.P."/>
            <person name="Ferreira P."/>
            <person name="Findley K."/>
            <person name="Foster B."/>
            <person name="Gaskell J."/>
            <person name="Glotzer D."/>
            <person name="Gorecki P."/>
            <person name="Heitman J."/>
            <person name="Hesse C."/>
            <person name="Hori C."/>
            <person name="Igarashi K."/>
            <person name="Jurgens J.A."/>
            <person name="Kallen N."/>
            <person name="Kersten P."/>
            <person name="Kohler A."/>
            <person name="Kuees U."/>
            <person name="Kumar T.K.A."/>
            <person name="Kuo A."/>
            <person name="LaButti K."/>
            <person name="Larrondo L.F."/>
            <person name="Lindquist E."/>
            <person name="Ling A."/>
            <person name="Lombard V."/>
            <person name="Lucas S."/>
            <person name="Lundell T."/>
            <person name="Martin R."/>
            <person name="McLaughlin D.J."/>
            <person name="Morgenstern I."/>
            <person name="Morin E."/>
            <person name="Murat C."/>
            <person name="Nagy L.G."/>
            <person name="Nolan M."/>
            <person name="Ohm R.A."/>
            <person name="Patyshakuliyeva A."/>
            <person name="Rokas A."/>
            <person name="Ruiz-Duenas F.J."/>
            <person name="Sabat G."/>
            <person name="Salamov A."/>
            <person name="Samejima M."/>
            <person name="Schmutz J."/>
            <person name="Slot J.C."/>
            <person name="St John F."/>
            <person name="Stenlid J."/>
            <person name="Sun H."/>
            <person name="Sun S."/>
            <person name="Syed K."/>
            <person name="Tsang A."/>
            <person name="Wiebenga A."/>
            <person name="Young D."/>
            <person name="Pisabarro A."/>
            <person name="Eastwood D.C."/>
            <person name="Martin F."/>
            <person name="Cullen D."/>
            <person name="Grigoriev I.V."/>
            <person name="Hibbett D.S."/>
        </authorList>
    </citation>
    <scope>NUCLEOTIDE SEQUENCE [LARGE SCALE GENOMIC DNA]</scope>
    <source>
        <strain evidence="2 3">ATCC 11539</strain>
    </source>
</reference>
<dbReference type="EMBL" id="KB469305">
    <property type="protein sequence ID" value="EPQ53435.1"/>
    <property type="molecule type" value="Genomic_DNA"/>
</dbReference>
<dbReference type="GeneID" id="19302164"/>
<evidence type="ECO:0000313" key="3">
    <source>
        <dbReference type="Proteomes" id="UP000030669"/>
    </source>
</evidence>
<name>S7RGU5_GLOTA</name>
<sequence length="177" mass="19944">MSEDSAQRPEDVALPPSPKLPSEVLALSQHITEPEQKPGSIRTVGRWIVGGLLITFEEGLAWANRLRTARGDEPLEDTRRDHCSILMEVYQRVEDLRGYGAMYWGRSTGDPMKRSHMLLITRYDPGRVPLVNGKATLTPAQTKSGPIERMAAKTLKEDEQVEFIRFHAFPSTMPPDF</sequence>
<evidence type="ECO:0000313" key="2">
    <source>
        <dbReference type="EMBL" id="EPQ53435.1"/>
    </source>
</evidence>